<dbReference type="AlphaFoldDB" id="A0A931N203"/>
<reference evidence="2" key="1">
    <citation type="submission" date="2020-11" db="EMBL/GenBank/DDBJ databases">
        <title>Nocardia NEAU-351.nov., a novel actinomycete isolated from the cow dung.</title>
        <authorList>
            <person name="Zhang X."/>
        </authorList>
    </citation>
    <scope>NUCLEOTIDE SEQUENCE</scope>
    <source>
        <strain evidence="2">NEAU-351</strain>
    </source>
</reference>
<gene>
    <name evidence="2" type="ORF">IT779_09065</name>
</gene>
<proteinExistence type="predicted"/>
<comment type="caution">
    <text evidence="2">The sequence shown here is derived from an EMBL/GenBank/DDBJ whole genome shotgun (WGS) entry which is preliminary data.</text>
</comment>
<evidence type="ECO:0000313" key="3">
    <source>
        <dbReference type="Proteomes" id="UP000655751"/>
    </source>
</evidence>
<dbReference type="EMBL" id="JADMLG010000003">
    <property type="protein sequence ID" value="MBH0776434.1"/>
    <property type="molecule type" value="Genomic_DNA"/>
</dbReference>
<protein>
    <submittedName>
        <fullName evidence="2">Uncharacterized protein</fullName>
    </submittedName>
</protein>
<dbReference type="RefSeq" id="WP_196148773.1">
    <property type="nucleotide sequence ID" value="NZ_JADMLG010000003.1"/>
</dbReference>
<name>A0A931N203_9NOCA</name>
<organism evidence="2 3">
    <name type="scientific">Nocardia bovistercoris</name>
    <dbReference type="NCBI Taxonomy" id="2785916"/>
    <lineage>
        <taxon>Bacteria</taxon>
        <taxon>Bacillati</taxon>
        <taxon>Actinomycetota</taxon>
        <taxon>Actinomycetes</taxon>
        <taxon>Mycobacteriales</taxon>
        <taxon>Nocardiaceae</taxon>
        <taxon>Nocardia</taxon>
    </lineage>
</organism>
<dbReference type="Proteomes" id="UP000655751">
    <property type="component" value="Unassembled WGS sequence"/>
</dbReference>
<feature type="region of interest" description="Disordered" evidence="1">
    <location>
        <begin position="1"/>
        <end position="24"/>
    </location>
</feature>
<keyword evidence="3" id="KW-1185">Reference proteome</keyword>
<evidence type="ECO:0000313" key="2">
    <source>
        <dbReference type="EMBL" id="MBH0776434.1"/>
    </source>
</evidence>
<evidence type="ECO:0000256" key="1">
    <source>
        <dbReference type="SAM" id="MobiDB-lite"/>
    </source>
</evidence>
<sequence length="60" mass="6623">MPDPDQAECAQDRPATGAGDRRFVGPAVRVEEPVRRLYLKPGVEPITIEQNRGTGTNWTC</sequence>
<accession>A0A931N203</accession>